<sequence>MTSPNFCFPVRELENDAVKLTPFDPTKHAGPYFHGSVNHPELYQYMSIGPFASEEEFISRFINDFVNQQSSVQCFAVIDKRKPASVADPDGEVAGMVSYMSASAVHLSAEVGYIIILPPYQRTHVTTHAVGLLLHYAMDSPEQGGLGLRRMQWLADPPNKASLAAAQRMGFQQEGILRWNRVVPDAEARGKVHNGRNGPVYGEQQDRGRDTVYLSLCWDDWTEGKREVVDALMSR</sequence>
<dbReference type="SUPFAM" id="SSF55729">
    <property type="entry name" value="Acyl-CoA N-acyltransferases (Nat)"/>
    <property type="match status" value="1"/>
</dbReference>
<dbReference type="Proteomes" id="UP001141434">
    <property type="component" value="Unassembled WGS sequence"/>
</dbReference>
<keyword evidence="3" id="KW-1185">Reference proteome</keyword>
<dbReference type="InterPro" id="IPR000182">
    <property type="entry name" value="GNAT_dom"/>
</dbReference>
<reference evidence="2" key="2">
    <citation type="journal article" date="2023" name="IMA Fungus">
        <title>Comparative genomic study of the Penicillium genus elucidates a diverse pangenome and 15 lateral gene transfer events.</title>
        <authorList>
            <person name="Petersen C."/>
            <person name="Sorensen T."/>
            <person name="Nielsen M.R."/>
            <person name="Sondergaard T.E."/>
            <person name="Sorensen J.L."/>
            <person name="Fitzpatrick D.A."/>
            <person name="Frisvad J.C."/>
            <person name="Nielsen K.L."/>
        </authorList>
    </citation>
    <scope>NUCLEOTIDE SEQUENCE</scope>
    <source>
        <strain evidence="2">IBT 34128</strain>
    </source>
</reference>
<dbReference type="PROSITE" id="PS51186">
    <property type="entry name" value="GNAT"/>
    <property type="match status" value="1"/>
</dbReference>
<dbReference type="EMBL" id="JAPMSZ010000001">
    <property type="protein sequence ID" value="KAJ5115170.1"/>
    <property type="molecule type" value="Genomic_DNA"/>
</dbReference>
<dbReference type="AlphaFoldDB" id="A0A9W9KR57"/>
<dbReference type="OrthoDB" id="41238at2759"/>
<feature type="domain" description="N-acetyltransferase" evidence="1">
    <location>
        <begin position="46"/>
        <end position="189"/>
    </location>
</feature>
<dbReference type="GeneID" id="81390680"/>
<evidence type="ECO:0000313" key="2">
    <source>
        <dbReference type="EMBL" id="KAJ5115170.1"/>
    </source>
</evidence>
<evidence type="ECO:0000313" key="3">
    <source>
        <dbReference type="Proteomes" id="UP001141434"/>
    </source>
</evidence>
<comment type="caution">
    <text evidence="2">The sequence shown here is derived from an EMBL/GenBank/DDBJ whole genome shotgun (WGS) entry which is preliminary data.</text>
</comment>
<dbReference type="Gene3D" id="3.40.630.30">
    <property type="match status" value="1"/>
</dbReference>
<dbReference type="RefSeq" id="XP_056516362.1">
    <property type="nucleotide sequence ID" value="XM_056651512.1"/>
</dbReference>
<dbReference type="PANTHER" id="PTHR43441">
    <property type="entry name" value="RIBOSOMAL-PROTEIN-SERINE ACETYLTRANSFERASE"/>
    <property type="match status" value="1"/>
</dbReference>
<evidence type="ECO:0000259" key="1">
    <source>
        <dbReference type="PROSITE" id="PS51186"/>
    </source>
</evidence>
<dbReference type="InterPro" id="IPR016181">
    <property type="entry name" value="Acyl_CoA_acyltransferase"/>
</dbReference>
<dbReference type="Pfam" id="PF13302">
    <property type="entry name" value="Acetyltransf_3"/>
    <property type="match status" value="1"/>
</dbReference>
<dbReference type="CDD" id="cd04301">
    <property type="entry name" value="NAT_SF"/>
    <property type="match status" value="1"/>
</dbReference>
<dbReference type="InterPro" id="IPR051908">
    <property type="entry name" value="Ribosomal_N-acetyltransferase"/>
</dbReference>
<proteinExistence type="predicted"/>
<gene>
    <name evidence="2" type="ORF">NUU61_000929</name>
</gene>
<name>A0A9W9KR57_9EURO</name>
<reference evidence="2" key="1">
    <citation type="submission" date="2022-11" db="EMBL/GenBank/DDBJ databases">
        <authorList>
            <person name="Petersen C."/>
        </authorList>
    </citation>
    <scope>NUCLEOTIDE SEQUENCE</scope>
    <source>
        <strain evidence="2">IBT 34128</strain>
    </source>
</reference>
<dbReference type="PANTHER" id="PTHR43441:SF5">
    <property type="entry name" value="FAMILY ACETYLTRANSFERASE, PUTATIVE-RELATED"/>
    <property type="match status" value="1"/>
</dbReference>
<accession>A0A9W9KR57</accession>
<dbReference type="GO" id="GO:0008999">
    <property type="term" value="F:protein-N-terminal-alanine acetyltransferase activity"/>
    <property type="evidence" value="ECO:0007669"/>
    <property type="project" value="TreeGrafter"/>
</dbReference>
<organism evidence="2 3">
    <name type="scientific">Penicillium alfredii</name>
    <dbReference type="NCBI Taxonomy" id="1506179"/>
    <lineage>
        <taxon>Eukaryota</taxon>
        <taxon>Fungi</taxon>
        <taxon>Dikarya</taxon>
        <taxon>Ascomycota</taxon>
        <taxon>Pezizomycotina</taxon>
        <taxon>Eurotiomycetes</taxon>
        <taxon>Eurotiomycetidae</taxon>
        <taxon>Eurotiales</taxon>
        <taxon>Aspergillaceae</taxon>
        <taxon>Penicillium</taxon>
    </lineage>
</organism>
<protein>
    <recommendedName>
        <fullName evidence="1">N-acetyltransferase domain-containing protein</fullName>
    </recommendedName>
</protein>
<dbReference type="GO" id="GO:1990189">
    <property type="term" value="F:protein N-terminal-serine acetyltransferase activity"/>
    <property type="evidence" value="ECO:0007669"/>
    <property type="project" value="TreeGrafter"/>
</dbReference>